<dbReference type="EMBL" id="SRLO01000312">
    <property type="protein sequence ID" value="TNN61615.1"/>
    <property type="molecule type" value="Genomic_DNA"/>
</dbReference>
<keyword evidence="2" id="KW-1185">Reference proteome</keyword>
<accession>A0A4Z2H8N8</accession>
<sequence>MVIGRPDLFPISDYLKVTDYMEKTGPEGISAKTGA</sequence>
<evidence type="ECO:0000313" key="2">
    <source>
        <dbReference type="Proteomes" id="UP000314294"/>
    </source>
</evidence>
<protein>
    <submittedName>
        <fullName evidence="1">Uncharacterized protein</fullName>
    </submittedName>
</protein>
<reference evidence="1 2" key="1">
    <citation type="submission" date="2019-03" db="EMBL/GenBank/DDBJ databases">
        <title>First draft genome of Liparis tanakae, snailfish: a comprehensive survey of snailfish specific genes.</title>
        <authorList>
            <person name="Kim W."/>
            <person name="Song I."/>
            <person name="Jeong J.-H."/>
            <person name="Kim D."/>
            <person name="Kim S."/>
            <person name="Ryu S."/>
            <person name="Song J.Y."/>
            <person name="Lee S.K."/>
        </authorList>
    </citation>
    <scope>NUCLEOTIDE SEQUENCE [LARGE SCALE GENOMIC DNA]</scope>
    <source>
        <tissue evidence="1">Muscle</tissue>
    </source>
</reference>
<proteinExistence type="predicted"/>
<dbReference type="AlphaFoldDB" id="A0A4Z2H8N8"/>
<evidence type="ECO:0000313" key="1">
    <source>
        <dbReference type="EMBL" id="TNN61615.1"/>
    </source>
</evidence>
<gene>
    <name evidence="1" type="ORF">EYF80_028120</name>
</gene>
<organism evidence="1 2">
    <name type="scientific">Liparis tanakae</name>
    <name type="common">Tanaka's snailfish</name>
    <dbReference type="NCBI Taxonomy" id="230148"/>
    <lineage>
        <taxon>Eukaryota</taxon>
        <taxon>Metazoa</taxon>
        <taxon>Chordata</taxon>
        <taxon>Craniata</taxon>
        <taxon>Vertebrata</taxon>
        <taxon>Euteleostomi</taxon>
        <taxon>Actinopterygii</taxon>
        <taxon>Neopterygii</taxon>
        <taxon>Teleostei</taxon>
        <taxon>Neoteleostei</taxon>
        <taxon>Acanthomorphata</taxon>
        <taxon>Eupercaria</taxon>
        <taxon>Perciformes</taxon>
        <taxon>Cottioidei</taxon>
        <taxon>Cottales</taxon>
        <taxon>Liparidae</taxon>
        <taxon>Liparis</taxon>
    </lineage>
</organism>
<dbReference type="Proteomes" id="UP000314294">
    <property type="component" value="Unassembled WGS sequence"/>
</dbReference>
<comment type="caution">
    <text evidence="1">The sequence shown here is derived from an EMBL/GenBank/DDBJ whole genome shotgun (WGS) entry which is preliminary data.</text>
</comment>
<name>A0A4Z2H8N8_9TELE</name>